<evidence type="ECO:0000256" key="1">
    <source>
        <dbReference type="SAM" id="MobiDB-lite"/>
    </source>
</evidence>
<reference evidence="2 3" key="1">
    <citation type="journal article" date="2019" name="Environ. Microbiol.">
        <title>At the nexus of three kingdoms: the genome of the mycorrhizal fungus Gigaspora margarita provides insights into plant, endobacterial and fungal interactions.</title>
        <authorList>
            <person name="Venice F."/>
            <person name="Ghignone S."/>
            <person name="Salvioli di Fossalunga A."/>
            <person name="Amselem J."/>
            <person name="Novero M."/>
            <person name="Xianan X."/>
            <person name="Sedzielewska Toro K."/>
            <person name="Morin E."/>
            <person name="Lipzen A."/>
            <person name="Grigoriev I.V."/>
            <person name="Henrissat B."/>
            <person name="Martin F.M."/>
            <person name="Bonfante P."/>
        </authorList>
    </citation>
    <scope>NUCLEOTIDE SEQUENCE [LARGE SCALE GENOMIC DNA]</scope>
    <source>
        <strain evidence="2 3">BEG34</strain>
    </source>
</reference>
<keyword evidence="3" id="KW-1185">Reference proteome</keyword>
<dbReference type="EMBL" id="WTPW01005464">
    <property type="protein sequence ID" value="KAF0332819.1"/>
    <property type="molecule type" value="Genomic_DNA"/>
</dbReference>
<dbReference type="AlphaFoldDB" id="A0A8H3WS87"/>
<proteinExistence type="predicted"/>
<feature type="region of interest" description="Disordered" evidence="1">
    <location>
        <begin position="59"/>
        <end position="98"/>
    </location>
</feature>
<accession>A0A8H3WS87</accession>
<protein>
    <submittedName>
        <fullName evidence="2">Uncharacterized protein</fullName>
    </submittedName>
</protein>
<dbReference type="Proteomes" id="UP000439903">
    <property type="component" value="Unassembled WGS sequence"/>
</dbReference>
<feature type="compositionally biased region" description="Acidic residues" evidence="1">
    <location>
        <begin position="66"/>
        <end position="77"/>
    </location>
</feature>
<evidence type="ECO:0000313" key="3">
    <source>
        <dbReference type="Proteomes" id="UP000439903"/>
    </source>
</evidence>
<gene>
    <name evidence="2" type="ORF">F8M41_020222</name>
</gene>
<comment type="caution">
    <text evidence="2">The sequence shown here is derived from an EMBL/GenBank/DDBJ whole genome shotgun (WGS) entry which is preliminary data.</text>
</comment>
<sequence>MLNPKYEKITISDFFFKHKIAKNLDILIFFTGFSLSSSEDEPENEKSIFFSDNVEKTYKRPKVETSEEEQEDQEELPEDLKEAEQKPEDNDSNNVEKV</sequence>
<organism evidence="2 3">
    <name type="scientific">Gigaspora margarita</name>
    <dbReference type="NCBI Taxonomy" id="4874"/>
    <lineage>
        <taxon>Eukaryota</taxon>
        <taxon>Fungi</taxon>
        <taxon>Fungi incertae sedis</taxon>
        <taxon>Mucoromycota</taxon>
        <taxon>Glomeromycotina</taxon>
        <taxon>Glomeromycetes</taxon>
        <taxon>Diversisporales</taxon>
        <taxon>Gigasporaceae</taxon>
        <taxon>Gigaspora</taxon>
    </lineage>
</organism>
<name>A0A8H3WS87_GIGMA</name>
<evidence type="ECO:0000313" key="2">
    <source>
        <dbReference type="EMBL" id="KAF0332819.1"/>
    </source>
</evidence>
<feature type="compositionally biased region" description="Basic and acidic residues" evidence="1">
    <location>
        <begin position="78"/>
        <end position="98"/>
    </location>
</feature>